<evidence type="ECO:0000256" key="2">
    <source>
        <dbReference type="ARBA" id="ARBA00023125"/>
    </source>
</evidence>
<evidence type="ECO:0000259" key="4">
    <source>
        <dbReference type="PROSITE" id="PS50932"/>
    </source>
</evidence>
<dbReference type="AlphaFoldDB" id="A0A328BNX8"/>
<sequence>MPGLAELPDRTWQQCQIVLMFTACARPAPCLLLPIFSARPTRASTASTGFLIRMKAPHRTSITDLARALNLSPSTVSRALTGHPQVSEATKQRVRELAEQLHFQPNQLAAALRRGRSNTIGVLVPYITGHFFPEVVNGIAIEASRTGHNVMICQSNEDVRQEQRNIELLMNAQVEGILVSLASTTQDFSHFDAVRRAGTPLVFFDRIVEDMAGPYTSAVVLDDHAGAYAAVAHLAGQGYRRIAHFSGPLHLNIHRNRHQGYLDALRDHGLSAPEELVFVADLNQETGTLGMRQLLQLAEPPDAVFSSNDLAAVGAMQVLKAHGRRIPADVAVVGFSNEAFTALTEPTISSVDQRCHLMGLTAVQQLLRLLEAPGSAPLPPVVLTPELLVRASSQRL</sequence>
<reference evidence="6" key="1">
    <citation type="submission" date="2018-05" db="EMBL/GenBank/DDBJ databases">
        <authorList>
            <person name="Nie L."/>
        </authorList>
    </citation>
    <scope>NUCLEOTIDE SEQUENCE [LARGE SCALE GENOMIC DNA]</scope>
    <source>
        <strain evidence="6">NL</strain>
    </source>
</reference>
<dbReference type="Gene3D" id="1.10.260.40">
    <property type="entry name" value="lambda repressor-like DNA-binding domains"/>
    <property type="match status" value="1"/>
</dbReference>
<dbReference type="SUPFAM" id="SSF53822">
    <property type="entry name" value="Periplasmic binding protein-like I"/>
    <property type="match status" value="1"/>
</dbReference>
<dbReference type="Pfam" id="PF00356">
    <property type="entry name" value="LacI"/>
    <property type="match status" value="1"/>
</dbReference>
<evidence type="ECO:0000256" key="1">
    <source>
        <dbReference type="ARBA" id="ARBA00023015"/>
    </source>
</evidence>
<dbReference type="CDD" id="cd06267">
    <property type="entry name" value="PBP1_LacI_sugar_binding-like"/>
    <property type="match status" value="1"/>
</dbReference>
<organism evidence="5 6">
    <name type="scientific">Hymenobacter edaphi</name>
    <dbReference type="NCBI Taxonomy" id="2211146"/>
    <lineage>
        <taxon>Bacteria</taxon>
        <taxon>Pseudomonadati</taxon>
        <taxon>Bacteroidota</taxon>
        <taxon>Cytophagia</taxon>
        <taxon>Cytophagales</taxon>
        <taxon>Hymenobacteraceae</taxon>
        <taxon>Hymenobacter</taxon>
    </lineage>
</organism>
<protein>
    <submittedName>
        <fullName evidence="5">LacI family transcriptional regulator</fullName>
    </submittedName>
</protein>
<dbReference type="EMBL" id="QHKM01000003">
    <property type="protein sequence ID" value="RAK66718.1"/>
    <property type="molecule type" value="Genomic_DNA"/>
</dbReference>
<evidence type="ECO:0000256" key="3">
    <source>
        <dbReference type="ARBA" id="ARBA00023163"/>
    </source>
</evidence>
<dbReference type="InterPro" id="IPR028082">
    <property type="entry name" value="Peripla_BP_I"/>
</dbReference>
<evidence type="ECO:0000313" key="6">
    <source>
        <dbReference type="Proteomes" id="UP000248553"/>
    </source>
</evidence>
<dbReference type="Gene3D" id="3.40.50.2300">
    <property type="match status" value="2"/>
</dbReference>
<keyword evidence="2" id="KW-0238">DNA-binding</keyword>
<dbReference type="InterPro" id="IPR046335">
    <property type="entry name" value="LacI/GalR-like_sensor"/>
</dbReference>
<dbReference type="Proteomes" id="UP000248553">
    <property type="component" value="Unassembled WGS sequence"/>
</dbReference>
<dbReference type="OrthoDB" id="891936at2"/>
<gene>
    <name evidence="5" type="ORF">DLM85_10895</name>
</gene>
<dbReference type="SMART" id="SM00354">
    <property type="entry name" value="HTH_LACI"/>
    <property type="match status" value="1"/>
</dbReference>
<dbReference type="InterPro" id="IPR010982">
    <property type="entry name" value="Lambda_DNA-bd_dom_sf"/>
</dbReference>
<proteinExistence type="predicted"/>
<dbReference type="PROSITE" id="PS50932">
    <property type="entry name" value="HTH_LACI_2"/>
    <property type="match status" value="1"/>
</dbReference>
<dbReference type="GO" id="GO:0000976">
    <property type="term" value="F:transcription cis-regulatory region binding"/>
    <property type="evidence" value="ECO:0007669"/>
    <property type="project" value="TreeGrafter"/>
</dbReference>
<keyword evidence="1" id="KW-0805">Transcription regulation</keyword>
<dbReference type="CDD" id="cd01392">
    <property type="entry name" value="HTH_LacI"/>
    <property type="match status" value="1"/>
</dbReference>
<keyword evidence="3" id="KW-0804">Transcription</keyword>
<feature type="domain" description="HTH lacI-type" evidence="4">
    <location>
        <begin position="60"/>
        <end position="114"/>
    </location>
</feature>
<dbReference type="Pfam" id="PF13377">
    <property type="entry name" value="Peripla_BP_3"/>
    <property type="match status" value="1"/>
</dbReference>
<evidence type="ECO:0000313" key="5">
    <source>
        <dbReference type="EMBL" id="RAK66718.1"/>
    </source>
</evidence>
<dbReference type="PANTHER" id="PTHR30146">
    <property type="entry name" value="LACI-RELATED TRANSCRIPTIONAL REPRESSOR"/>
    <property type="match status" value="1"/>
</dbReference>
<dbReference type="PANTHER" id="PTHR30146:SF109">
    <property type="entry name" value="HTH-TYPE TRANSCRIPTIONAL REGULATOR GALS"/>
    <property type="match status" value="1"/>
</dbReference>
<comment type="caution">
    <text evidence="5">The sequence shown here is derived from an EMBL/GenBank/DDBJ whole genome shotgun (WGS) entry which is preliminary data.</text>
</comment>
<dbReference type="InterPro" id="IPR000843">
    <property type="entry name" value="HTH_LacI"/>
</dbReference>
<accession>A0A328BNX8</accession>
<keyword evidence="6" id="KW-1185">Reference proteome</keyword>
<name>A0A328BNX8_9BACT</name>
<dbReference type="GO" id="GO:0003700">
    <property type="term" value="F:DNA-binding transcription factor activity"/>
    <property type="evidence" value="ECO:0007669"/>
    <property type="project" value="TreeGrafter"/>
</dbReference>
<dbReference type="SUPFAM" id="SSF47413">
    <property type="entry name" value="lambda repressor-like DNA-binding domains"/>
    <property type="match status" value="1"/>
</dbReference>